<gene>
    <name evidence="2" type="ORF">GN244_ATG17499</name>
</gene>
<organism evidence="2 3">
    <name type="scientific">Phytophthora infestans</name>
    <name type="common">Potato late blight agent</name>
    <name type="synonym">Botrytis infestans</name>
    <dbReference type="NCBI Taxonomy" id="4787"/>
    <lineage>
        <taxon>Eukaryota</taxon>
        <taxon>Sar</taxon>
        <taxon>Stramenopiles</taxon>
        <taxon>Oomycota</taxon>
        <taxon>Peronosporomycetes</taxon>
        <taxon>Peronosporales</taxon>
        <taxon>Peronosporaceae</taxon>
        <taxon>Phytophthora</taxon>
    </lineage>
</organism>
<comment type="caution">
    <text evidence="2">The sequence shown here is derived from an EMBL/GenBank/DDBJ whole genome shotgun (WGS) entry which is preliminary data.</text>
</comment>
<feature type="region of interest" description="Disordered" evidence="1">
    <location>
        <begin position="151"/>
        <end position="190"/>
    </location>
</feature>
<dbReference type="AlphaFoldDB" id="A0A833WEE4"/>
<feature type="region of interest" description="Disordered" evidence="1">
    <location>
        <begin position="59"/>
        <end position="106"/>
    </location>
</feature>
<reference evidence="2" key="1">
    <citation type="submission" date="2020-04" db="EMBL/GenBank/DDBJ databases">
        <title>Hybrid Assembly of Korean Phytophthora infestans isolates.</title>
        <authorList>
            <person name="Prokchorchik M."/>
            <person name="Lee Y."/>
            <person name="Seo J."/>
            <person name="Cho J.-H."/>
            <person name="Park Y.-E."/>
            <person name="Jang D.-C."/>
            <person name="Im J.-S."/>
            <person name="Choi J.-G."/>
            <person name="Park H.-J."/>
            <person name="Lee G.-B."/>
            <person name="Lee Y.-G."/>
            <person name="Hong S.-Y."/>
            <person name="Cho K."/>
            <person name="Sohn K.H."/>
        </authorList>
    </citation>
    <scope>NUCLEOTIDE SEQUENCE</scope>
    <source>
        <strain evidence="2">KR_1_A1</strain>
    </source>
</reference>
<sequence>MRPADPANIMYDDVPASDIADVPPIMVITDAEPPIVKFVATRQSAQKAIIRIDFGAARADESQHRRVSDDEDDKSSWKRVAARGQAPRGKEHDSEPLYSSDLEGSLYPQQQPDRMVTWPSPRGGEGVAWRATDGVDVLIGAEGVMGDEVWHHETQRTSAHGGTTGRRPSSGRPDVSTMGWCAGSGSSVSN</sequence>
<dbReference type="EMBL" id="WSZM01000645">
    <property type="protein sequence ID" value="KAF4030710.1"/>
    <property type="molecule type" value="Genomic_DNA"/>
</dbReference>
<accession>A0A833WEE4</accession>
<protein>
    <submittedName>
        <fullName evidence="2">Uncharacterized protein</fullName>
    </submittedName>
</protein>
<dbReference type="Proteomes" id="UP000602510">
    <property type="component" value="Unassembled WGS sequence"/>
</dbReference>
<keyword evidence="3" id="KW-1185">Reference proteome</keyword>
<evidence type="ECO:0000313" key="2">
    <source>
        <dbReference type="EMBL" id="KAF4030710.1"/>
    </source>
</evidence>
<proteinExistence type="predicted"/>
<evidence type="ECO:0000313" key="3">
    <source>
        <dbReference type="Proteomes" id="UP000602510"/>
    </source>
</evidence>
<feature type="compositionally biased region" description="Basic and acidic residues" evidence="1">
    <location>
        <begin position="59"/>
        <end position="68"/>
    </location>
</feature>
<evidence type="ECO:0000256" key="1">
    <source>
        <dbReference type="SAM" id="MobiDB-lite"/>
    </source>
</evidence>
<name>A0A833WEE4_PHYIN</name>